<organism evidence="1 2">
    <name type="scientific">Methylocystis heyeri</name>
    <dbReference type="NCBI Taxonomy" id="391905"/>
    <lineage>
        <taxon>Bacteria</taxon>
        <taxon>Pseudomonadati</taxon>
        <taxon>Pseudomonadota</taxon>
        <taxon>Alphaproteobacteria</taxon>
        <taxon>Hyphomicrobiales</taxon>
        <taxon>Methylocystaceae</taxon>
        <taxon>Methylocystis</taxon>
    </lineage>
</organism>
<dbReference type="RefSeq" id="WP_136497604.1">
    <property type="nucleotide sequence ID" value="NZ_CP046052.1"/>
</dbReference>
<name>A0A6B8KI72_9HYPH</name>
<keyword evidence="2" id="KW-1185">Reference proteome</keyword>
<dbReference type="Proteomes" id="UP000309061">
    <property type="component" value="Chromosome"/>
</dbReference>
<gene>
    <name evidence="1" type="ORF">H2LOC_014030</name>
</gene>
<dbReference type="OrthoDB" id="8451006at2"/>
<dbReference type="AlphaFoldDB" id="A0A6B8KI72"/>
<accession>A0A6B8KI72</accession>
<proteinExistence type="predicted"/>
<protein>
    <submittedName>
        <fullName evidence="1">Uncharacterized protein</fullName>
    </submittedName>
</protein>
<dbReference type="EMBL" id="CP046052">
    <property type="protein sequence ID" value="QGM46721.1"/>
    <property type="molecule type" value="Genomic_DNA"/>
</dbReference>
<sequence length="60" mass="6325">MVGFSLLVSACVSAGGGCPPLVTYSAAQERKAADELHELPRNSQLARMIGDYGKTRAACR</sequence>
<reference evidence="1 2" key="1">
    <citation type="submission" date="2019-11" db="EMBL/GenBank/DDBJ databases">
        <title>The genome sequence of Methylocystis heyeri.</title>
        <authorList>
            <person name="Oshkin I.Y."/>
            <person name="Miroshnikov K."/>
            <person name="Dedysh S.N."/>
        </authorList>
    </citation>
    <scope>NUCLEOTIDE SEQUENCE [LARGE SCALE GENOMIC DNA]</scope>
    <source>
        <strain evidence="1 2">H2</strain>
    </source>
</reference>
<dbReference type="KEGG" id="mhey:H2LOC_014030"/>
<evidence type="ECO:0000313" key="2">
    <source>
        <dbReference type="Proteomes" id="UP000309061"/>
    </source>
</evidence>
<evidence type="ECO:0000313" key="1">
    <source>
        <dbReference type="EMBL" id="QGM46721.1"/>
    </source>
</evidence>